<dbReference type="AlphaFoldDB" id="A0A1S9S1A3"/>
<dbReference type="Gene3D" id="3.40.50.1000">
    <property type="entry name" value="HAD superfamily/HAD-like"/>
    <property type="match status" value="2"/>
</dbReference>
<dbReference type="EC" id="3.1.3.41" evidence="3 5"/>
<dbReference type="GO" id="GO:0005737">
    <property type="term" value="C:cytoplasm"/>
    <property type="evidence" value="ECO:0007669"/>
    <property type="project" value="TreeGrafter"/>
</dbReference>
<feature type="active site" description="Nucleophile" evidence="6">
    <location>
        <position position="35"/>
    </location>
</feature>
<feature type="active site" description="Proton donor" evidence="6">
    <location>
        <position position="37"/>
    </location>
</feature>
<gene>
    <name evidence="9" type="primary">pho2</name>
    <name evidence="9" type="ORF">PEBR_08606</name>
</gene>
<dbReference type="Proteomes" id="UP000190744">
    <property type="component" value="Unassembled WGS sequence"/>
</dbReference>
<evidence type="ECO:0000256" key="2">
    <source>
        <dbReference type="ARBA" id="ARBA00050247"/>
    </source>
</evidence>
<evidence type="ECO:0000256" key="7">
    <source>
        <dbReference type="PIRSR" id="PIRSR000915-2"/>
    </source>
</evidence>
<dbReference type="Pfam" id="PF13242">
    <property type="entry name" value="Hydrolase_like"/>
    <property type="match status" value="1"/>
</dbReference>
<keyword evidence="8" id="KW-0479">Metal-binding</keyword>
<dbReference type="FunFam" id="3.40.50.1000:FF:000039">
    <property type="entry name" value="Phosphoglycolate phosphatase"/>
    <property type="match status" value="1"/>
</dbReference>
<feature type="binding site" evidence="8">
    <location>
        <position position="37"/>
    </location>
    <ligand>
        <name>Mg(2+)</name>
        <dbReference type="ChEBI" id="CHEBI:18420"/>
    </ligand>
</feature>
<dbReference type="Pfam" id="PF13344">
    <property type="entry name" value="Hydrolase_6"/>
    <property type="match status" value="1"/>
</dbReference>
<proteinExistence type="predicted"/>
<feature type="binding site" evidence="7">
    <location>
        <position position="237"/>
    </location>
    <ligand>
        <name>substrate</name>
    </ligand>
</feature>
<dbReference type="InterPro" id="IPR023214">
    <property type="entry name" value="HAD_sf"/>
</dbReference>
<dbReference type="InterPro" id="IPR006349">
    <property type="entry name" value="PGP_euk"/>
</dbReference>
<evidence type="ECO:0000256" key="8">
    <source>
        <dbReference type="PIRSR" id="PIRSR000915-3"/>
    </source>
</evidence>
<feature type="binding site" evidence="8">
    <location>
        <position position="262"/>
    </location>
    <ligand>
        <name>Mg(2+)</name>
        <dbReference type="ChEBI" id="CHEBI:18420"/>
    </ligand>
</feature>
<dbReference type="InterPro" id="IPR036412">
    <property type="entry name" value="HAD-like_sf"/>
</dbReference>
<comment type="caution">
    <text evidence="9">The sequence shown here is derived from an EMBL/GenBank/DDBJ whole genome shotgun (WGS) entry which is preliminary data.</text>
</comment>
<name>A0A1S9S1A3_PENBI</name>
<dbReference type="GO" id="GO:0004035">
    <property type="term" value="F:alkaline phosphatase activity"/>
    <property type="evidence" value="ECO:0007669"/>
    <property type="project" value="UniProtKB-ARBA"/>
</dbReference>
<dbReference type="EMBL" id="LJBN01000001">
    <property type="protein sequence ID" value="OOQ91563.1"/>
    <property type="molecule type" value="Genomic_DNA"/>
</dbReference>
<evidence type="ECO:0000313" key="9">
    <source>
        <dbReference type="EMBL" id="OOQ91563.1"/>
    </source>
</evidence>
<dbReference type="InterPro" id="IPR006357">
    <property type="entry name" value="HAD-SF_hydro_IIA"/>
</dbReference>
<dbReference type="SUPFAM" id="SSF56784">
    <property type="entry name" value="HAD-like"/>
    <property type="match status" value="1"/>
</dbReference>
<keyword evidence="8" id="KW-0460">Magnesium</keyword>
<dbReference type="PANTHER" id="PTHR19288:SF46">
    <property type="entry name" value="HALOACID DEHALOGENASE-LIKE HYDROLASE DOMAIN-CONTAINING PROTEIN 2"/>
    <property type="match status" value="1"/>
</dbReference>
<reference evidence="10" key="1">
    <citation type="submission" date="2015-09" db="EMBL/GenBank/DDBJ databases">
        <authorList>
            <person name="Fill T.P."/>
            <person name="Baretta J.F."/>
            <person name="de Almeida L.G."/>
            <person name="Rocha M."/>
            <person name="de Souza D.H."/>
            <person name="Malavazi I."/>
            <person name="Cerdeira L.T."/>
            <person name="Hong H."/>
            <person name="Samborskyy M."/>
            <person name="de Vasconcelos A.T."/>
            <person name="Leadlay P."/>
            <person name="Rodrigues-Filho E."/>
        </authorList>
    </citation>
    <scope>NUCLEOTIDE SEQUENCE [LARGE SCALE GENOMIC DNA]</scope>
    <source>
        <strain evidence="10">LaBioMMi 136</strain>
    </source>
</reference>
<feature type="binding site" evidence="8">
    <location>
        <position position="35"/>
    </location>
    <ligand>
        <name>Mg(2+)</name>
        <dbReference type="ChEBI" id="CHEBI:18420"/>
    </ligand>
</feature>
<sequence>MAQPHPASTTTPLYLTGNKAGLQEFLDKFDVFLFDCDGVLWSGDHCFPGTVETLELLRKNGKQVVFVTNNSTKSRADYRKKLEALGIPSTVEEIFSSSYSSSIYISRILQLPENKRKVYVIGESGIEQELRSENVPFIGGTDPAYRRDIEPEDYKRVAAGDPSLLDPEVGVVLVGLDFHLNYLKLALAYQYVKRGAIFLATNIDSTLPNSGTLFPGAGSMSAPLIMMLGKDPVALGKPSQAMMDAIEGKFKFDRSRACMVGDRANTDIRFGLEGKLGGTLGVLTGVSSKEDFVAGPVRPLAYLDKLSDLLAVEQQ</sequence>
<keyword evidence="1 5" id="KW-0378">Hydrolase</keyword>
<dbReference type="GO" id="GO:0008967">
    <property type="term" value="F:phosphoglycolate phosphatase activity"/>
    <property type="evidence" value="ECO:0007669"/>
    <property type="project" value="TreeGrafter"/>
</dbReference>
<dbReference type="PANTHER" id="PTHR19288">
    <property type="entry name" value="4-NITROPHENYLPHOSPHATASE-RELATED"/>
    <property type="match status" value="1"/>
</dbReference>
<evidence type="ECO:0000256" key="3">
    <source>
        <dbReference type="ARBA" id="ARBA00066659"/>
    </source>
</evidence>
<evidence type="ECO:0000256" key="6">
    <source>
        <dbReference type="PIRSR" id="PIRSR000915-1"/>
    </source>
</evidence>
<dbReference type="NCBIfam" id="TIGR01452">
    <property type="entry name" value="PGP_euk"/>
    <property type="match status" value="1"/>
</dbReference>
<organism evidence="9 10">
    <name type="scientific">Penicillium brasilianum</name>
    <dbReference type="NCBI Taxonomy" id="104259"/>
    <lineage>
        <taxon>Eukaryota</taxon>
        <taxon>Fungi</taxon>
        <taxon>Dikarya</taxon>
        <taxon>Ascomycota</taxon>
        <taxon>Pezizomycotina</taxon>
        <taxon>Eurotiomycetes</taxon>
        <taxon>Eurotiomycetidae</taxon>
        <taxon>Eurotiales</taxon>
        <taxon>Aspergillaceae</taxon>
        <taxon>Penicillium</taxon>
    </lineage>
</organism>
<dbReference type="NCBIfam" id="TIGR01460">
    <property type="entry name" value="HAD-SF-IIA"/>
    <property type="match status" value="1"/>
</dbReference>
<dbReference type="GO" id="GO:0046872">
    <property type="term" value="F:metal ion binding"/>
    <property type="evidence" value="ECO:0007669"/>
    <property type="project" value="UniProtKB-KW"/>
</dbReference>
<evidence type="ECO:0000256" key="1">
    <source>
        <dbReference type="ARBA" id="ARBA00022801"/>
    </source>
</evidence>
<comment type="cofactor">
    <cofactor evidence="8">
        <name>Mg(2+)</name>
        <dbReference type="ChEBI" id="CHEBI:18420"/>
    </cofactor>
    <text evidence="8">Divalent metal ions. Mg(2+) is the most effective.</text>
</comment>
<evidence type="ECO:0000313" key="10">
    <source>
        <dbReference type="Proteomes" id="UP000190744"/>
    </source>
</evidence>
<comment type="catalytic activity">
    <reaction evidence="2 5">
        <text>4-nitrophenyl phosphate + H2O = 4-nitrophenol + phosphate + H(+)</text>
        <dbReference type="Rhea" id="RHEA:21664"/>
        <dbReference type="ChEBI" id="CHEBI:15377"/>
        <dbReference type="ChEBI" id="CHEBI:15378"/>
        <dbReference type="ChEBI" id="CHEBI:43474"/>
        <dbReference type="ChEBI" id="CHEBI:57917"/>
        <dbReference type="ChEBI" id="CHEBI:61146"/>
        <dbReference type="EC" id="3.1.3.41"/>
    </reaction>
</comment>
<protein>
    <recommendedName>
        <fullName evidence="4 5">4-nitrophenylphosphatase</fullName>
        <shortName evidence="5">PNPPase</shortName>
        <ecNumber evidence="3 5">3.1.3.41</ecNumber>
    </recommendedName>
</protein>
<evidence type="ECO:0000256" key="5">
    <source>
        <dbReference type="PIRNR" id="PIRNR000915"/>
    </source>
</evidence>
<dbReference type="PIRSF" id="PIRSF000915">
    <property type="entry name" value="PGP-type_phosphatase"/>
    <property type="match status" value="1"/>
</dbReference>
<accession>A0A1S9S1A3</accession>
<evidence type="ECO:0000256" key="4">
    <source>
        <dbReference type="ARBA" id="ARBA00069197"/>
    </source>
</evidence>